<proteinExistence type="predicted"/>
<feature type="region of interest" description="Disordered" evidence="1">
    <location>
        <begin position="386"/>
        <end position="411"/>
    </location>
</feature>
<reference evidence="2" key="2">
    <citation type="submission" date="2023-06" db="EMBL/GenBank/DDBJ databases">
        <authorList>
            <person name="Ma L."/>
            <person name="Liu K.-W."/>
            <person name="Li Z."/>
            <person name="Hsiao Y.-Y."/>
            <person name="Qi Y."/>
            <person name="Fu T."/>
            <person name="Tang G."/>
            <person name="Zhang D."/>
            <person name="Sun W.-H."/>
            <person name="Liu D.-K."/>
            <person name="Li Y."/>
            <person name="Chen G.-Z."/>
            <person name="Liu X.-D."/>
            <person name="Liao X.-Y."/>
            <person name="Jiang Y.-T."/>
            <person name="Yu X."/>
            <person name="Hao Y."/>
            <person name="Huang J."/>
            <person name="Zhao X.-W."/>
            <person name="Ke S."/>
            <person name="Chen Y.-Y."/>
            <person name="Wu W.-L."/>
            <person name="Hsu J.-L."/>
            <person name="Lin Y.-F."/>
            <person name="Huang M.-D."/>
            <person name="Li C.-Y."/>
            <person name="Huang L."/>
            <person name="Wang Z.-W."/>
            <person name="Zhao X."/>
            <person name="Zhong W.-Y."/>
            <person name="Peng D.-H."/>
            <person name="Ahmad S."/>
            <person name="Lan S."/>
            <person name="Zhang J.-S."/>
            <person name="Tsai W.-C."/>
            <person name="Van De Peer Y."/>
            <person name="Liu Z.-J."/>
        </authorList>
    </citation>
    <scope>NUCLEOTIDE SEQUENCE</scope>
    <source>
        <strain evidence="2">SCP</strain>
        <tissue evidence="2">Leaves</tissue>
    </source>
</reference>
<evidence type="ECO:0000256" key="1">
    <source>
        <dbReference type="SAM" id="MobiDB-lite"/>
    </source>
</evidence>
<name>A0AAV9BQP8_ACOGR</name>
<organism evidence="2 3">
    <name type="scientific">Acorus gramineus</name>
    <name type="common">Dwarf sweet flag</name>
    <dbReference type="NCBI Taxonomy" id="55184"/>
    <lineage>
        <taxon>Eukaryota</taxon>
        <taxon>Viridiplantae</taxon>
        <taxon>Streptophyta</taxon>
        <taxon>Embryophyta</taxon>
        <taxon>Tracheophyta</taxon>
        <taxon>Spermatophyta</taxon>
        <taxon>Magnoliopsida</taxon>
        <taxon>Liliopsida</taxon>
        <taxon>Acoraceae</taxon>
        <taxon>Acorus</taxon>
    </lineage>
</organism>
<accession>A0AAV9BQP8</accession>
<comment type="caution">
    <text evidence="2">The sequence shown here is derived from an EMBL/GenBank/DDBJ whole genome shotgun (WGS) entry which is preliminary data.</text>
</comment>
<reference evidence="2" key="1">
    <citation type="journal article" date="2023" name="Nat. Commun.">
        <title>Diploid and tetraploid genomes of Acorus and the evolution of monocots.</title>
        <authorList>
            <person name="Ma L."/>
            <person name="Liu K.W."/>
            <person name="Li Z."/>
            <person name="Hsiao Y.Y."/>
            <person name="Qi Y."/>
            <person name="Fu T."/>
            <person name="Tang G.D."/>
            <person name="Zhang D."/>
            <person name="Sun W.H."/>
            <person name="Liu D.K."/>
            <person name="Li Y."/>
            <person name="Chen G.Z."/>
            <person name="Liu X.D."/>
            <person name="Liao X.Y."/>
            <person name="Jiang Y.T."/>
            <person name="Yu X."/>
            <person name="Hao Y."/>
            <person name="Huang J."/>
            <person name="Zhao X.W."/>
            <person name="Ke S."/>
            <person name="Chen Y.Y."/>
            <person name="Wu W.L."/>
            <person name="Hsu J.L."/>
            <person name="Lin Y.F."/>
            <person name="Huang M.D."/>
            <person name="Li C.Y."/>
            <person name="Huang L."/>
            <person name="Wang Z.W."/>
            <person name="Zhao X."/>
            <person name="Zhong W.Y."/>
            <person name="Peng D.H."/>
            <person name="Ahmad S."/>
            <person name="Lan S."/>
            <person name="Zhang J.S."/>
            <person name="Tsai W.C."/>
            <person name="Van de Peer Y."/>
            <person name="Liu Z.J."/>
        </authorList>
    </citation>
    <scope>NUCLEOTIDE SEQUENCE</scope>
    <source>
        <strain evidence="2">SCP</strain>
    </source>
</reference>
<dbReference type="AlphaFoldDB" id="A0AAV9BQP8"/>
<dbReference type="Proteomes" id="UP001179952">
    <property type="component" value="Unassembled WGS sequence"/>
</dbReference>
<dbReference type="EMBL" id="JAUJYN010000002">
    <property type="protein sequence ID" value="KAK1278149.1"/>
    <property type="molecule type" value="Genomic_DNA"/>
</dbReference>
<sequence length="411" mass="42788">MDATAPPSMLVSPSQSHVSMTGITSSSYPLVNSDGMNTTSSISTFVPPFDPHGSTIGIANPSGYPFLATNSLNSGYPLINSSHIGNAIAPQATMGITGSRDSPFSANFPQTGNVINATTTPPTLDSPYGPFVMGTGVSPPAIGFPISSYPVGISPYTVNATASLSSLDSSMGVPGLFFPDGTPYASNSLNTATPSNSAWCIASSSTSPSSPVESHIGSNISFANSSSPMPTPVVTSATSPPLTMGPVSPLGVTQSSSSIWLSKSFGSAPICPISGHEPFNLNNFEGIDDFESLFWTNPLQDHIEVGGATKEDQTTGRLKSPPSTNGFTEDIEKFLLDDEFALPEQTGIENNATDSTAQPNEGCESSIPHPSALSDQEFLESWLNFLGSESPRPTSLDDQPVHDSMGGDWNF</sequence>
<gene>
    <name evidence="2" type="ORF">QJS04_geneDACA007089</name>
</gene>
<feature type="compositionally biased region" description="Polar residues" evidence="1">
    <location>
        <begin position="350"/>
        <end position="359"/>
    </location>
</feature>
<protein>
    <submittedName>
        <fullName evidence="2">Uncharacterized protein</fullName>
    </submittedName>
</protein>
<keyword evidence="3" id="KW-1185">Reference proteome</keyword>
<evidence type="ECO:0000313" key="2">
    <source>
        <dbReference type="EMBL" id="KAK1278149.1"/>
    </source>
</evidence>
<feature type="region of interest" description="Disordered" evidence="1">
    <location>
        <begin position="350"/>
        <end position="371"/>
    </location>
</feature>
<evidence type="ECO:0000313" key="3">
    <source>
        <dbReference type="Proteomes" id="UP001179952"/>
    </source>
</evidence>